<dbReference type="InterPro" id="IPR052165">
    <property type="entry name" value="Membrane_assoc_protease"/>
</dbReference>
<keyword evidence="7" id="KW-0378">Hydrolase</keyword>
<evidence type="ECO:0000259" key="6">
    <source>
        <dbReference type="Pfam" id="PF01957"/>
    </source>
</evidence>
<reference evidence="8" key="1">
    <citation type="submission" date="2023-07" db="EMBL/GenBank/DDBJ databases">
        <title>Genome sequencing of Purple Non-Sulfur Bacteria from various extreme environments.</title>
        <authorList>
            <person name="Mayer M."/>
        </authorList>
    </citation>
    <scope>NUCLEOTIDE SEQUENCE [LARGE SCALE GENOMIC DNA]</scope>
    <source>
        <strain evidence="8">DSM 17935</strain>
    </source>
</reference>
<evidence type="ECO:0000313" key="7">
    <source>
        <dbReference type="EMBL" id="MCW2306067.1"/>
    </source>
</evidence>
<feature type="transmembrane region" description="Helical" evidence="5">
    <location>
        <begin position="14"/>
        <end position="30"/>
    </location>
</feature>
<gene>
    <name evidence="7" type="ORF">M2319_000383</name>
</gene>
<feature type="domain" description="NfeD-like C-terminal" evidence="6">
    <location>
        <begin position="97"/>
        <end position="151"/>
    </location>
</feature>
<comment type="subcellular location">
    <subcellularLocation>
        <location evidence="1">Membrane</location>
        <topology evidence="1">Multi-pass membrane protein</topology>
    </subcellularLocation>
</comment>
<dbReference type="PANTHER" id="PTHR33507:SF3">
    <property type="entry name" value="INNER MEMBRANE PROTEIN YBBJ"/>
    <property type="match status" value="1"/>
</dbReference>
<evidence type="ECO:0000313" key="8">
    <source>
        <dbReference type="Proteomes" id="UP001209755"/>
    </source>
</evidence>
<evidence type="ECO:0000256" key="5">
    <source>
        <dbReference type="SAM" id="Phobius"/>
    </source>
</evidence>
<keyword evidence="2 5" id="KW-0812">Transmembrane</keyword>
<dbReference type="GO" id="GO:0006508">
    <property type="term" value="P:proteolysis"/>
    <property type="evidence" value="ECO:0007669"/>
    <property type="project" value="UniProtKB-KW"/>
</dbReference>
<name>A0ABT3H6P4_9HYPH</name>
<keyword evidence="7" id="KW-0645">Protease</keyword>
<proteinExistence type="predicted"/>
<evidence type="ECO:0000256" key="2">
    <source>
        <dbReference type="ARBA" id="ARBA00022692"/>
    </source>
</evidence>
<accession>A0ABT3H6P4</accession>
<dbReference type="InterPro" id="IPR012340">
    <property type="entry name" value="NA-bd_OB-fold"/>
</dbReference>
<dbReference type="RefSeq" id="WP_264599738.1">
    <property type="nucleotide sequence ID" value="NZ_JAOQNS010000001.1"/>
</dbReference>
<evidence type="ECO:0000256" key="3">
    <source>
        <dbReference type="ARBA" id="ARBA00022989"/>
    </source>
</evidence>
<evidence type="ECO:0000256" key="1">
    <source>
        <dbReference type="ARBA" id="ARBA00004141"/>
    </source>
</evidence>
<comment type="caution">
    <text evidence="7">The sequence shown here is derived from an EMBL/GenBank/DDBJ whole genome shotgun (WGS) entry which is preliminary data.</text>
</comment>
<organism evidence="7 8">
    <name type="scientific">Rhodobium gokarnense</name>
    <dbReference type="NCBI Taxonomy" id="364296"/>
    <lineage>
        <taxon>Bacteria</taxon>
        <taxon>Pseudomonadati</taxon>
        <taxon>Pseudomonadota</taxon>
        <taxon>Alphaproteobacteria</taxon>
        <taxon>Hyphomicrobiales</taxon>
        <taxon>Rhodobiaceae</taxon>
        <taxon>Rhodobium</taxon>
    </lineage>
</organism>
<feature type="transmembrane region" description="Helical" evidence="5">
    <location>
        <begin position="35"/>
        <end position="54"/>
    </location>
</feature>
<dbReference type="GO" id="GO:0008233">
    <property type="term" value="F:peptidase activity"/>
    <property type="evidence" value="ECO:0007669"/>
    <property type="project" value="UniProtKB-KW"/>
</dbReference>
<evidence type="ECO:0000256" key="4">
    <source>
        <dbReference type="ARBA" id="ARBA00023136"/>
    </source>
</evidence>
<keyword evidence="4 5" id="KW-0472">Membrane</keyword>
<dbReference type="Pfam" id="PF01957">
    <property type="entry name" value="NfeD"/>
    <property type="match status" value="1"/>
</dbReference>
<keyword evidence="8" id="KW-1185">Reference proteome</keyword>
<dbReference type="Proteomes" id="UP001209755">
    <property type="component" value="Unassembled WGS sequence"/>
</dbReference>
<protein>
    <submittedName>
        <fullName evidence="7">Membrane protein implicated in regulation of membrane protease activity</fullName>
    </submittedName>
</protein>
<feature type="transmembrane region" description="Helical" evidence="5">
    <location>
        <begin position="60"/>
        <end position="78"/>
    </location>
</feature>
<sequence length="158" mass="17227">MGLIETVINFLGPWNWWVLGLVLLAVEILIPGTFFLWFGVSAIIVGSISLFITWGWQAQVIVFMALAVVALIASRLLLRRTREPEPAETTFLNRRGARLIGRTFTLTEPIVEGSGRLKIDDSVWRVSGPDLAAGTRVTIVDADGALLRVGPAEVADTA</sequence>
<dbReference type="EMBL" id="JAOQNS010000001">
    <property type="protein sequence ID" value="MCW2306067.1"/>
    <property type="molecule type" value="Genomic_DNA"/>
</dbReference>
<dbReference type="InterPro" id="IPR002810">
    <property type="entry name" value="NfeD-like_C"/>
</dbReference>
<keyword evidence="3 5" id="KW-1133">Transmembrane helix</keyword>
<dbReference type="Gene3D" id="2.40.50.140">
    <property type="entry name" value="Nucleic acid-binding proteins"/>
    <property type="match status" value="1"/>
</dbReference>
<dbReference type="PANTHER" id="PTHR33507">
    <property type="entry name" value="INNER MEMBRANE PROTEIN YBBJ"/>
    <property type="match status" value="1"/>
</dbReference>